<dbReference type="AlphaFoldDB" id="A0A6J5WAP7"/>
<gene>
    <name evidence="2" type="ORF">ORAREDHAP_LOCUS9409</name>
</gene>
<reference evidence="3" key="1">
    <citation type="journal article" date="2020" name="Genome Biol.">
        <title>Gamete binning: chromosome-level and haplotype-resolved genome assembly enabled by high-throughput single-cell sequencing of gamete genomes.</title>
        <authorList>
            <person name="Campoy J.A."/>
            <person name="Sun H."/>
            <person name="Goel M."/>
            <person name="Jiao W.-B."/>
            <person name="Folz-Donahue K."/>
            <person name="Wang N."/>
            <person name="Rubio M."/>
            <person name="Liu C."/>
            <person name="Kukat C."/>
            <person name="Ruiz D."/>
            <person name="Huettel B."/>
            <person name="Schneeberger K."/>
        </authorList>
    </citation>
    <scope>NUCLEOTIDE SEQUENCE [LARGE SCALE GENOMIC DNA]</scope>
    <source>
        <strain evidence="3">cv. Rojo Pasion</strain>
    </source>
</reference>
<name>A0A6J5WAP7_PRUAR</name>
<dbReference type="EMBL" id="CAEKKB010000001">
    <property type="protein sequence ID" value="CAB4297473.1"/>
    <property type="molecule type" value="Genomic_DNA"/>
</dbReference>
<proteinExistence type="predicted"/>
<feature type="region of interest" description="Disordered" evidence="1">
    <location>
        <begin position="36"/>
        <end position="55"/>
    </location>
</feature>
<evidence type="ECO:0000256" key="1">
    <source>
        <dbReference type="SAM" id="MobiDB-lite"/>
    </source>
</evidence>
<protein>
    <submittedName>
        <fullName evidence="2">Uncharacterized protein</fullName>
    </submittedName>
</protein>
<evidence type="ECO:0000313" key="2">
    <source>
        <dbReference type="EMBL" id="CAB4297473.1"/>
    </source>
</evidence>
<sequence length="86" mass="9779">MLCFNSLQPEQAKVGLCVIDLCLRCEPMIFAAGGGQPHLPDPQDHRRRQHYPRPPQQLERRVVSLSTRGVVQGCNQSLMHSVVYHF</sequence>
<organism evidence="2 3">
    <name type="scientific">Prunus armeniaca</name>
    <name type="common">Apricot</name>
    <name type="synonym">Armeniaca vulgaris</name>
    <dbReference type="NCBI Taxonomy" id="36596"/>
    <lineage>
        <taxon>Eukaryota</taxon>
        <taxon>Viridiplantae</taxon>
        <taxon>Streptophyta</taxon>
        <taxon>Embryophyta</taxon>
        <taxon>Tracheophyta</taxon>
        <taxon>Spermatophyta</taxon>
        <taxon>Magnoliopsida</taxon>
        <taxon>eudicotyledons</taxon>
        <taxon>Gunneridae</taxon>
        <taxon>Pentapetalae</taxon>
        <taxon>rosids</taxon>
        <taxon>fabids</taxon>
        <taxon>Rosales</taxon>
        <taxon>Rosaceae</taxon>
        <taxon>Amygdaloideae</taxon>
        <taxon>Amygdaleae</taxon>
        <taxon>Prunus</taxon>
    </lineage>
</organism>
<keyword evidence="3" id="KW-1185">Reference proteome</keyword>
<accession>A0A6J5WAP7</accession>
<evidence type="ECO:0000313" key="3">
    <source>
        <dbReference type="Proteomes" id="UP000507245"/>
    </source>
</evidence>
<dbReference type="Proteomes" id="UP000507245">
    <property type="component" value="Unassembled WGS sequence"/>
</dbReference>